<dbReference type="SUPFAM" id="SSF82171">
    <property type="entry name" value="DPP6 N-terminal domain-like"/>
    <property type="match status" value="1"/>
</dbReference>
<sequence>MNKRYLHLLFLAPIIIGTSCSSYNSSIKRANQQLELYNFKDAAYEFSQAWEKKEDNETARGLAYSNYKMRDFGKAAAWYSYLADKDELTAEDSYRYSESLIANSKFDESAKVLDNMILKNGEISKDEKWMMLRKSAGEAKAILNTPTKFQVKPLKSLNTSFSEFGLTIDEGVIFFSSDRISDKKAGVVMTDNLKNQRYGWTGNGFLTVYEANLNKTNDDLENIALSKVFQNENHIGPVHKSGSMMFYTVTEAGNETNKREGRRFGTTLYPEILYKEKKADGTFGEAKPLNVNSSLKYAVADPFWDESKKRLYFSSDMPGGFGGSDIYYVDYLGSDKWSSPVSLGKDINTFGNDRSPFIYDDIFYFSSEGLGGLGGLDIYKSSMVGTSFSTPENLGVPFNSNKDDFFFFKDRSRNGQVFLTSDRNGSKGLDDIYFIEELKEEFFTVTGVVKDKETGEPIENTVVTLTDTATGVNTSVVSDEKGGFAFILPLNNTYTIETITSGYFNQIKEGFSTKPNQNNKLDLNVYSEKVSFDKGIRIFDIYYDYNSADIRSDASVELRKIIEVMRDNPQFRLQMYSHTDSRGKAEYNEKLSESRGLSVVNFLSSEGIASRRVRSVGMGESKLVNDCVDVVECSEEEHQRNRRTEFVIMNLASFEKNLPYESFKFEDPDQKERIETLAVPELQAVPVNVEIVVSEEEIEVDPAIEGAYTVAPSNNYNHYIIIESWQTEYMASLRAKELSGTYKVNVIPPTDGTSNFRLSVAVYPSMEEAAKNINRFRREFNDETIWILAY</sequence>
<feature type="domain" description="OmpA-like" evidence="5">
    <location>
        <begin position="530"/>
        <end position="652"/>
    </location>
</feature>
<dbReference type="EMBL" id="JANSUY010000019">
    <property type="protein sequence ID" value="MCR9016838.1"/>
    <property type="molecule type" value="Genomic_DNA"/>
</dbReference>
<organism evidence="6 7">
    <name type="scientific">Aquiflexum gelatinilyticum</name>
    <dbReference type="NCBI Taxonomy" id="2961943"/>
    <lineage>
        <taxon>Bacteria</taxon>
        <taxon>Pseudomonadati</taxon>
        <taxon>Bacteroidota</taxon>
        <taxon>Cytophagia</taxon>
        <taxon>Cytophagales</taxon>
        <taxon>Cyclobacteriaceae</taxon>
        <taxon>Aquiflexum</taxon>
    </lineage>
</organism>
<proteinExistence type="predicted"/>
<accession>A0A9X2P6B5</accession>
<dbReference type="PRINTS" id="PR01021">
    <property type="entry name" value="OMPADOMAIN"/>
</dbReference>
<dbReference type="InterPro" id="IPR006664">
    <property type="entry name" value="OMP_bac"/>
</dbReference>
<evidence type="ECO:0000259" key="5">
    <source>
        <dbReference type="PROSITE" id="PS51123"/>
    </source>
</evidence>
<evidence type="ECO:0000313" key="7">
    <source>
        <dbReference type="Proteomes" id="UP001142175"/>
    </source>
</evidence>
<dbReference type="InterPro" id="IPR006665">
    <property type="entry name" value="OmpA-like"/>
</dbReference>
<dbReference type="SUPFAM" id="SSF103088">
    <property type="entry name" value="OmpA-like"/>
    <property type="match status" value="1"/>
</dbReference>
<dbReference type="Gene3D" id="2.60.40.1120">
    <property type="entry name" value="Carboxypeptidase-like, regulatory domain"/>
    <property type="match status" value="1"/>
</dbReference>
<gene>
    <name evidence="6" type="ORF">NU887_17530</name>
</gene>
<dbReference type="PROSITE" id="PS51257">
    <property type="entry name" value="PROKAR_LIPOPROTEIN"/>
    <property type="match status" value="1"/>
</dbReference>
<dbReference type="SUPFAM" id="SSF49464">
    <property type="entry name" value="Carboxypeptidase regulatory domain-like"/>
    <property type="match status" value="1"/>
</dbReference>
<comment type="subcellular location">
    <subcellularLocation>
        <location evidence="1">Cell outer membrane</location>
    </subcellularLocation>
</comment>
<evidence type="ECO:0000256" key="2">
    <source>
        <dbReference type="ARBA" id="ARBA00023136"/>
    </source>
</evidence>
<keyword evidence="7" id="KW-1185">Reference proteome</keyword>
<keyword evidence="3" id="KW-0998">Cell outer membrane</keyword>
<protein>
    <submittedName>
        <fullName evidence="6">OmpA family protein</fullName>
    </submittedName>
</protein>
<dbReference type="AlphaFoldDB" id="A0A9X2P6B5"/>
<dbReference type="PANTHER" id="PTHR30329">
    <property type="entry name" value="STATOR ELEMENT OF FLAGELLAR MOTOR COMPLEX"/>
    <property type="match status" value="1"/>
</dbReference>
<dbReference type="SUPFAM" id="SSF48452">
    <property type="entry name" value="TPR-like"/>
    <property type="match status" value="1"/>
</dbReference>
<evidence type="ECO:0000256" key="1">
    <source>
        <dbReference type="ARBA" id="ARBA00004442"/>
    </source>
</evidence>
<dbReference type="GO" id="GO:0009279">
    <property type="term" value="C:cell outer membrane"/>
    <property type="evidence" value="ECO:0007669"/>
    <property type="project" value="UniProtKB-SubCell"/>
</dbReference>
<dbReference type="InterPro" id="IPR036737">
    <property type="entry name" value="OmpA-like_sf"/>
</dbReference>
<dbReference type="CDD" id="cd07185">
    <property type="entry name" value="OmpA_C-like"/>
    <property type="match status" value="1"/>
</dbReference>
<dbReference type="Pfam" id="PF13620">
    <property type="entry name" value="CarboxypepD_reg"/>
    <property type="match status" value="1"/>
</dbReference>
<comment type="caution">
    <text evidence="6">The sequence shown here is derived from an EMBL/GenBank/DDBJ whole genome shotgun (WGS) entry which is preliminary data.</text>
</comment>
<evidence type="ECO:0000256" key="4">
    <source>
        <dbReference type="PROSITE-ProRule" id="PRU00473"/>
    </source>
</evidence>
<dbReference type="Proteomes" id="UP001142175">
    <property type="component" value="Unassembled WGS sequence"/>
</dbReference>
<dbReference type="Pfam" id="PF00691">
    <property type="entry name" value="OmpA"/>
    <property type="match status" value="1"/>
</dbReference>
<dbReference type="InterPro" id="IPR008969">
    <property type="entry name" value="CarboxyPept-like_regulatory"/>
</dbReference>
<evidence type="ECO:0000256" key="3">
    <source>
        <dbReference type="ARBA" id="ARBA00023237"/>
    </source>
</evidence>
<dbReference type="InterPro" id="IPR011990">
    <property type="entry name" value="TPR-like_helical_dom_sf"/>
</dbReference>
<dbReference type="PANTHER" id="PTHR30329:SF21">
    <property type="entry name" value="LIPOPROTEIN YIAD-RELATED"/>
    <property type="match status" value="1"/>
</dbReference>
<dbReference type="InterPro" id="IPR050330">
    <property type="entry name" value="Bact_OuterMem_StrucFunc"/>
</dbReference>
<evidence type="ECO:0000313" key="6">
    <source>
        <dbReference type="EMBL" id="MCR9016838.1"/>
    </source>
</evidence>
<name>A0A9X2P6B5_9BACT</name>
<dbReference type="RefSeq" id="WP_258424684.1">
    <property type="nucleotide sequence ID" value="NZ_JANSUY010000019.1"/>
</dbReference>
<keyword evidence="2 4" id="KW-0472">Membrane</keyword>
<reference evidence="6" key="1">
    <citation type="submission" date="2022-08" db="EMBL/GenBank/DDBJ databases">
        <authorList>
            <person name="Zhang D."/>
        </authorList>
    </citation>
    <scope>NUCLEOTIDE SEQUENCE</scope>
    <source>
        <strain evidence="6">XJ19-11</strain>
    </source>
</reference>
<dbReference type="Gene3D" id="3.30.1330.60">
    <property type="entry name" value="OmpA-like domain"/>
    <property type="match status" value="1"/>
</dbReference>
<dbReference type="PROSITE" id="PS51123">
    <property type="entry name" value="OMPA_2"/>
    <property type="match status" value="1"/>
</dbReference>